<feature type="domain" description="Ubiquitin-like protease family profile" evidence="3">
    <location>
        <begin position="44"/>
        <end position="78"/>
    </location>
</feature>
<evidence type="ECO:0000259" key="3">
    <source>
        <dbReference type="Pfam" id="PF02902"/>
    </source>
</evidence>
<keyword evidence="2" id="KW-0378">Hydrolase</keyword>
<dbReference type="Pfam" id="PF02902">
    <property type="entry name" value="Peptidase_C48"/>
    <property type="match status" value="1"/>
</dbReference>
<organism evidence="4 5">
    <name type="scientific">Phytophthora infestans</name>
    <name type="common">Potato late blight agent</name>
    <name type="synonym">Botrytis infestans</name>
    <dbReference type="NCBI Taxonomy" id="4787"/>
    <lineage>
        <taxon>Eukaryota</taxon>
        <taxon>Sar</taxon>
        <taxon>Stramenopiles</taxon>
        <taxon>Oomycota</taxon>
        <taxon>Peronosporomycetes</taxon>
        <taxon>Peronosporales</taxon>
        <taxon>Peronosporaceae</taxon>
        <taxon>Phytophthora</taxon>
    </lineage>
</organism>
<dbReference type="InterPro" id="IPR003653">
    <property type="entry name" value="Peptidase_C48_C"/>
</dbReference>
<protein>
    <recommendedName>
        <fullName evidence="3">Ubiquitin-like protease family profile domain-containing protein</fullName>
    </recommendedName>
</protein>
<sequence length="119" mass="13461">MLLDTLFWARPNVVTIKPTSLSVVVDGSVSTNTKDRAKLFLGMTNEIILQPINCNGVHWCRIMVWLNRCEIGMYDLIYHCGVLVMAAFDTFCGANAPGKGRKNLIQYLAYIYMCMCFNI</sequence>
<dbReference type="Proteomes" id="UP000704712">
    <property type="component" value="Unassembled WGS sequence"/>
</dbReference>
<reference evidence="4" key="1">
    <citation type="submission" date="2020-03" db="EMBL/GenBank/DDBJ databases">
        <title>Hybrid Assembly of Korean Phytophthora infestans isolates.</title>
        <authorList>
            <person name="Prokchorchik M."/>
            <person name="Lee Y."/>
            <person name="Seo J."/>
            <person name="Cho J.-H."/>
            <person name="Park Y.-E."/>
            <person name="Jang D.-C."/>
            <person name="Im J.-S."/>
            <person name="Choi J.-G."/>
            <person name="Park H.-J."/>
            <person name="Lee G.-B."/>
            <person name="Lee Y.-G."/>
            <person name="Hong S.-Y."/>
            <person name="Cho K."/>
            <person name="Sohn K.H."/>
        </authorList>
    </citation>
    <scope>NUCLEOTIDE SEQUENCE</scope>
    <source>
        <strain evidence="4">KR_2_A2</strain>
    </source>
</reference>
<dbReference type="GO" id="GO:0008234">
    <property type="term" value="F:cysteine-type peptidase activity"/>
    <property type="evidence" value="ECO:0007669"/>
    <property type="project" value="InterPro"/>
</dbReference>
<dbReference type="GO" id="GO:0006508">
    <property type="term" value="P:proteolysis"/>
    <property type="evidence" value="ECO:0007669"/>
    <property type="project" value="UniProtKB-KW"/>
</dbReference>
<gene>
    <name evidence="4" type="ORF">GN958_ATG08278</name>
</gene>
<evidence type="ECO:0000256" key="1">
    <source>
        <dbReference type="ARBA" id="ARBA00022670"/>
    </source>
</evidence>
<proteinExistence type="predicted"/>
<accession>A0A8S9USH3</accession>
<dbReference type="EMBL" id="JAACNO010001182">
    <property type="protein sequence ID" value="KAF4142547.1"/>
    <property type="molecule type" value="Genomic_DNA"/>
</dbReference>
<comment type="caution">
    <text evidence="4">The sequence shown here is derived from an EMBL/GenBank/DDBJ whole genome shotgun (WGS) entry which is preliminary data.</text>
</comment>
<dbReference type="AlphaFoldDB" id="A0A8S9USH3"/>
<name>A0A8S9USH3_PHYIN</name>
<evidence type="ECO:0000313" key="4">
    <source>
        <dbReference type="EMBL" id="KAF4142547.1"/>
    </source>
</evidence>
<evidence type="ECO:0000256" key="2">
    <source>
        <dbReference type="ARBA" id="ARBA00022801"/>
    </source>
</evidence>
<keyword evidence="1" id="KW-0645">Protease</keyword>
<evidence type="ECO:0000313" key="5">
    <source>
        <dbReference type="Proteomes" id="UP000704712"/>
    </source>
</evidence>